<gene>
    <name evidence="1" type="ORF">GUJ93_ZPchr0002g23674</name>
</gene>
<evidence type="ECO:0000313" key="2">
    <source>
        <dbReference type="Proteomes" id="UP000729402"/>
    </source>
</evidence>
<keyword evidence="2" id="KW-1185">Reference proteome</keyword>
<evidence type="ECO:0000313" key="1">
    <source>
        <dbReference type="EMBL" id="KAG8060684.1"/>
    </source>
</evidence>
<reference evidence="1" key="2">
    <citation type="submission" date="2021-02" db="EMBL/GenBank/DDBJ databases">
        <authorList>
            <person name="Kimball J.A."/>
            <person name="Haas M.W."/>
            <person name="Macchietto M."/>
            <person name="Kono T."/>
            <person name="Duquette J."/>
            <person name="Shao M."/>
        </authorList>
    </citation>
    <scope>NUCLEOTIDE SEQUENCE</scope>
    <source>
        <tissue evidence="1">Fresh leaf tissue</tissue>
    </source>
</reference>
<organism evidence="1 2">
    <name type="scientific">Zizania palustris</name>
    <name type="common">Northern wild rice</name>
    <dbReference type="NCBI Taxonomy" id="103762"/>
    <lineage>
        <taxon>Eukaryota</taxon>
        <taxon>Viridiplantae</taxon>
        <taxon>Streptophyta</taxon>
        <taxon>Embryophyta</taxon>
        <taxon>Tracheophyta</taxon>
        <taxon>Spermatophyta</taxon>
        <taxon>Magnoliopsida</taxon>
        <taxon>Liliopsida</taxon>
        <taxon>Poales</taxon>
        <taxon>Poaceae</taxon>
        <taxon>BOP clade</taxon>
        <taxon>Oryzoideae</taxon>
        <taxon>Oryzeae</taxon>
        <taxon>Zizaniinae</taxon>
        <taxon>Zizania</taxon>
    </lineage>
</organism>
<dbReference type="EMBL" id="JAAALK010000287">
    <property type="protein sequence ID" value="KAG8060684.1"/>
    <property type="molecule type" value="Genomic_DNA"/>
</dbReference>
<proteinExistence type="predicted"/>
<name>A0A8J5SSV8_ZIZPA</name>
<comment type="caution">
    <text evidence="1">The sequence shown here is derived from an EMBL/GenBank/DDBJ whole genome shotgun (WGS) entry which is preliminary data.</text>
</comment>
<sequence>MAGFLAPAVDDGGSCWFGAVLALGATRCTLARRSFARGAAWLRWNDYRRQKMLCRPTCGAESFARPLLNRSSAPPSCSAQRVDTQGICSMNCVQETP</sequence>
<dbReference type="AlphaFoldDB" id="A0A8J5SSV8"/>
<accession>A0A8J5SSV8</accession>
<protein>
    <submittedName>
        <fullName evidence="1">Uncharacterized protein</fullName>
    </submittedName>
</protein>
<dbReference type="Proteomes" id="UP000729402">
    <property type="component" value="Unassembled WGS sequence"/>
</dbReference>
<reference evidence="1" key="1">
    <citation type="journal article" date="2021" name="bioRxiv">
        <title>Whole Genome Assembly and Annotation of Northern Wild Rice, Zizania palustris L., Supports a Whole Genome Duplication in the Zizania Genus.</title>
        <authorList>
            <person name="Haas M."/>
            <person name="Kono T."/>
            <person name="Macchietto M."/>
            <person name="Millas R."/>
            <person name="McGilp L."/>
            <person name="Shao M."/>
            <person name="Duquette J."/>
            <person name="Hirsch C.N."/>
            <person name="Kimball J."/>
        </authorList>
    </citation>
    <scope>NUCLEOTIDE SEQUENCE</scope>
    <source>
        <tissue evidence="1">Fresh leaf tissue</tissue>
    </source>
</reference>